<dbReference type="InterPro" id="IPR038071">
    <property type="entry name" value="UROD/MetE-like_sf"/>
</dbReference>
<feature type="binding site" evidence="7">
    <location>
        <position position="206"/>
    </location>
    <ligand>
        <name>substrate</name>
    </ligand>
</feature>
<proteinExistence type="inferred from homology"/>
<comment type="caution">
    <text evidence="12">The sequence shown here is derived from an EMBL/GenBank/DDBJ whole genome shotgun (WGS) entry which is preliminary data.</text>
</comment>
<dbReference type="EC" id="4.1.1.37" evidence="3 7"/>
<keyword evidence="4 7" id="KW-0210">Decarboxylase</keyword>
<dbReference type="NCBIfam" id="TIGR01464">
    <property type="entry name" value="hemE"/>
    <property type="match status" value="1"/>
</dbReference>
<feature type="binding site" evidence="7">
    <location>
        <position position="151"/>
    </location>
    <ligand>
        <name>substrate</name>
    </ligand>
</feature>
<keyword evidence="7" id="KW-0963">Cytoplasm</keyword>
<comment type="subcellular location">
    <subcellularLocation>
        <location evidence="7">Cytoplasm</location>
    </subcellularLocation>
</comment>
<dbReference type="InterPro" id="IPR006361">
    <property type="entry name" value="Uroporphyrinogen_deCO2ase_HemE"/>
</dbReference>
<comment type="pathway">
    <text evidence="1 7 8">Porphyrin-containing compound metabolism; protoporphyrin-IX biosynthesis; coproporphyrinogen-III from 5-aminolevulinate: step 4/4.</text>
</comment>
<feature type="binding site" evidence="7">
    <location>
        <position position="46"/>
    </location>
    <ligand>
        <name>substrate</name>
    </ligand>
</feature>
<dbReference type="PANTHER" id="PTHR21091">
    <property type="entry name" value="METHYLTETRAHYDROFOLATE:HOMOCYSTEINE METHYLTRANSFERASE RELATED"/>
    <property type="match status" value="1"/>
</dbReference>
<evidence type="ECO:0000256" key="8">
    <source>
        <dbReference type="RuleBase" id="RU000554"/>
    </source>
</evidence>
<comment type="subunit">
    <text evidence="7">Homodimer.</text>
</comment>
<dbReference type="Proteomes" id="UP001595843">
    <property type="component" value="Unassembled WGS sequence"/>
</dbReference>
<dbReference type="PANTHER" id="PTHR21091:SF169">
    <property type="entry name" value="UROPORPHYRINOGEN DECARBOXYLASE"/>
    <property type="match status" value="1"/>
</dbReference>
<evidence type="ECO:0000256" key="5">
    <source>
        <dbReference type="ARBA" id="ARBA00023239"/>
    </source>
</evidence>
<evidence type="ECO:0000259" key="10">
    <source>
        <dbReference type="PROSITE" id="PS00906"/>
    </source>
</evidence>
<evidence type="ECO:0000256" key="3">
    <source>
        <dbReference type="ARBA" id="ARBA00012288"/>
    </source>
</evidence>
<evidence type="ECO:0000313" key="13">
    <source>
        <dbReference type="Proteomes" id="UP001595843"/>
    </source>
</evidence>
<dbReference type="RefSeq" id="WP_380705855.1">
    <property type="nucleotide sequence ID" value="NZ_JBHSAP010000018.1"/>
</dbReference>
<feature type="binding site" evidence="7">
    <location>
        <position position="76"/>
    </location>
    <ligand>
        <name>substrate</name>
    </ligand>
</feature>
<keyword evidence="13" id="KW-1185">Reference proteome</keyword>
<evidence type="ECO:0000256" key="2">
    <source>
        <dbReference type="ARBA" id="ARBA00009935"/>
    </source>
</evidence>
<dbReference type="SUPFAM" id="SSF51726">
    <property type="entry name" value="UROD/MetE-like"/>
    <property type="match status" value="1"/>
</dbReference>
<sequence>MPKNFNDTFLRACRQEAVDYTPVWYMRQAGRYQPEYRKIREKYSFFEMNEIPEVCVEVTRLPVEQLGVDAAILFADIMTPLKPIGVDVDIRSGIGPVIGNPIRHWEDVYRLGELDPESHLPFILDSIRMLEEQLTVPLIGFAGAPFTLASYMIEGGPSKNYHQTKGFMYAQPKAWEALMDKLASLTVTYLKAQIAAGAKAVQIFDSWVGALNREDYHRYVAPVMHRIFAEIKEASDVPTIYFGIGAGHLLTEWDRLPADVLGLDWRTTIDTAREELGIQKPLQGNLDPSLLLGPWEMIEDKAREILDQGAKHSGHIFNLGHGTYPEVRVETLQRLTAFIHDYSKQN</sequence>
<dbReference type="EMBL" id="JBHSAP010000018">
    <property type="protein sequence ID" value="MFC4078024.1"/>
    <property type="molecule type" value="Genomic_DNA"/>
</dbReference>
<evidence type="ECO:0000256" key="9">
    <source>
        <dbReference type="RuleBase" id="RU004169"/>
    </source>
</evidence>
<accession>A0ABV8JL08</accession>
<dbReference type="PROSITE" id="PS00906">
    <property type="entry name" value="UROD_1"/>
    <property type="match status" value="1"/>
</dbReference>
<protein>
    <recommendedName>
        <fullName evidence="3 7">Uroporphyrinogen decarboxylase</fullName>
        <shortName evidence="7">UPD</shortName>
        <shortName evidence="7">URO-D</shortName>
        <ecNumber evidence="3 7">4.1.1.37</ecNumber>
    </recommendedName>
</protein>
<gene>
    <name evidence="7 12" type="primary">hemE</name>
    <name evidence="12" type="ORF">ACFOUO_14575</name>
</gene>
<dbReference type="HAMAP" id="MF_00218">
    <property type="entry name" value="URO_D"/>
    <property type="match status" value="1"/>
</dbReference>
<comment type="function">
    <text evidence="7">Catalyzes the decarboxylation of four acetate groups of uroporphyrinogen-III to yield coproporphyrinogen-III.</text>
</comment>
<evidence type="ECO:0000256" key="1">
    <source>
        <dbReference type="ARBA" id="ARBA00004804"/>
    </source>
</evidence>
<feature type="binding site" evidence="7">
    <location>
        <position position="321"/>
    </location>
    <ligand>
        <name>substrate</name>
    </ligand>
</feature>
<feature type="domain" description="Uroporphyrinogen decarboxylase (URO-D)" evidence="11">
    <location>
        <begin position="139"/>
        <end position="155"/>
    </location>
</feature>
<evidence type="ECO:0000256" key="6">
    <source>
        <dbReference type="ARBA" id="ARBA00023244"/>
    </source>
</evidence>
<name>A0ABV8JL08_9BACL</name>
<dbReference type="PROSITE" id="PS00907">
    <property type="entry name" value="UROD_2"/>
    <property type="match status" value="1"/>
</dbReference>
<evidence type="ECO:0000313" key="12">
    <source>
        <dbReference type="EMBL" id="MFC4078024.1"/>
    </source>
</evidence>
<feature type="domain" description="Uroporphyrinogen decarboxylase (URO-D)" evidence="10">
    <location>
        <begin position="22"/>
        <end position="31"/>
    </location>
</feature>
<organism evidence="12 13">
    <name type="scientific">Salinithrix halophila</name>
    <dbReference type="NCBI Taxonomy" id="1485204"/>
    <lineage>
        <taxon>Bacteria</taxon>
        <taxon>Bacillati</taxon>
        <taxon>Bacillota</taxon>
        <taxon>Bacilli</taxon>
        <taxon>Bacillales</taxon>
        <taxon>Thermoactinomycetaceae</taxon>
        <taxon>Salinithrix</taxon>
    </lineage>
</organism>
<dbReference type="CDD" id="cd00717">
    <property type="entry name" value="URO-D"/>
    <property type="match status" value="1"/>
</dbReference>
<evidence type="ECO:0000256" key="7">
    <source>
        <dbReference type="HAMAP-Rule" id="MF_00218"/>
    </source>
</evidence>
<reference evidence="13" key="1">
    <citation type="journal article" date="2019" name="Int. J. Syst. Evol. Microbiol.">
        <title>The Global Catalogue of Microorganisms (GCM) 10K type strain sequencing project: providing services to taxonomists for standard genome sequencing and annotation.</title>
        <authorList>
            <consortium name="The Broad Institute Genomics Platform"/>
            <consortium name="The Broad Institute Genome Sequencing Center for Infectious Disease"/>
            <person name="Wu L."/>
            <person name="Ma J."/>
        </authorList>
    </citation>
    <scope>NUCLEOTIDE SEQUENCE [LARGE SCALE GENOMIC DNA]</scope>
    <source>
        <strain evidence="13">IBRC-M 10813</strain>
    </source>
</reference>
<dbReference type="Gene3D" id="3.20.20.210">
    <property type="match status" value="1"/>
</dbReference>
<evidence type="ECO:0000259" key="11">
    <source>
        <dbReference type="PROSITE" id="PS00907"/>
    </source>
</evidence>
<feature type="site" description="Transition state stabilizer" evidence="7">
    <location>
        <position position="76"/>
    </location>
</feature>
<comment type="catalytic activity">
    <reaction evidence="7 8">
        <text>uroporphyrinogen III + 4 H(+) = coproporphyrinogen III + 4 CO2</text>
        <dbReference type="Rhea" id="RHEA:19865"/>
        <dbReference type="ChEBI" id="CHEBI:15378"/>
        <dbReference type="ChEBI" id="CHEBI:16526"/>
        <dbReference type="ChEBI" id="CHEBI:57308"/>
        <dbReference type="ChEBI" id="CHEBI:57309"/>
        <dbReference type="EC" id="4.1.1.37"/>
    </reaction>
</comment>
<dbReference type="GO" id="GO:0004853">
    <property type="term" value="F:uroporphyrinogen decarboxylase activity"/>
    <property type="evidence" value="ECO:0007669"/>
    <property type="project" value="UniProtKB-EC"/>
</dbReference>
<evidence type="ECO:0000256" key="4">
    <source>
        <dbReference type="ARBA" id="ARBA00022793"/>
    </source>
</evidence>
<dbReference type="InterPro" id="IPR000257">
    <property type="entry name" value="Uroporphyrinogen_deCOase"/>
</dbReference>
<keyword evidence="5 7" id="KW-0456">Lyase</keyword>
<feature type="binding site" evidence="7">
    <location>
        <begin position="27"/>
        <end position="31"/>
    </location>
    <ligand>
        <name>substrate</name>
    </ligand>
</feature>
<keyword evidence="6 7" id="KW-0627">Porphyrin biosynthesis</keyword>
<comment type="similarity">
    <text evidence="2 7 9">Belongs to the uroporphyrinogen decarboxylase family.</text>
</comment>
<dbReference type="Pfam" id="PF01208">
    <property type="entry name" value="URO-D"/>
    <property type="match status" value="1"/>
</dbReference>